<sequence>MPESKSGALPLGDTPIRETMVSILSDTINITTKRNNISLQSTHALN</sequence>
<dbReference type="EMBL" id="OMOF01000218">
    <property type="protein sequence ID" value="SPF43846.1"/>
    <property type="molecule type" value="Genomic_DNA"/>
</dbReference>
<protein>
    <submittedName>
        <fullName evidence="1">Uncharacterized protein</fullName>
    </submittedName>
</protein>
<dbReference type="Proteomes" id="UP000238916">
    <property type="component" value="Unassembled WGS sequence"/>
</dbReference>
<evidence type="ECO:0000313" key="1">
    <source>
        <dbReference type="EMBL" id="SPF43846.1"/>
    </source>
</evidence>
<organism evidence="1 2">
    <name type="scientific">Candidatus Desulfosporosinus infrequens</name>
    <dbReference type="NCBI Taxonomy" id="2043169"/>
    <lineage>
        <taxon>Bacteria</taxon>
        <taxon>Bacillati</taxon>
        <taxon>Bacillota</taxon>
        <taxon>Clostridia</taxon>
        <taxon>Eubacteriales</taxon>
        <taxon>Desulfitobacteriaceae</taxon>
        <taxon>Desulfosporosinus</taxon>
    </lineage>
</organism>
<dbReference type="AlphaFoldDB" id="A0A2U3KVX1"/>
<gene>
    <name evidence="1" type="ORF">SBF1_2950011</name>
</gene>
<proteinExistence type="predicted"/>
<name>A0A2U3KVX1_9FIRM</name>
<accession>A0A2U3KVX1</accession>
<evidence type="ECO:0000313" key="2">
    <source>
        <dbReference type="Proteomes" id="UP000238916"/>
    </source>
</evidence>
<reference evidence="2" key="1">
    <citation type="submission" date="2018-02" db="EMBL/GenBank/DDBJ databases">
        <authorList>
            <person name="Hausmann B."/>
        </authorList>
    </citation>
    <scope>NUCLEOTIDE SEQUENCE [LARGE SCALE GENOMIC DNA]</scope>
    <source>
        <strain evidence="2">Peat soil MAG SbF1</strain>
    </source>
</reference>